<evidence type="ECO:0000256" key="4">
    <source>
        <dbReference type="ARBA" id="ARBA00022840"/>
    </source>
</evidence>
<dbReference type="AlphaFoldDB" id="A0A933NXY7"/>
<dbReference type="InterPro" id="IPR003439">
    <property type="entry name" value="ABC_transporter-like_ATP-bd"/>
</dbReference>
<reference evidence="7" key="1">
    <citation type="submission" date="2020-07" db="EMBL/GenBank/DDBJ databases">
        <title>Huge and variable diversity of episymbiotic CPR bacteria and DPANN archaea in groundwater ecosystems.</title>
        <authorList>
            <person name="He C.Y."/>
            <person name="Keren R."/>
            <person name="Whittaker M."/>
            <person name="Farag I.F."/>
            <person name="Doudna J."/>
            <person name="Cate J.H.D."/>
            <person name="Banfield J.F."/>
        </authorList>
    </citation>
    <scope>NUCLEOTIDE SEQUENCE</scope>
    <source>
        <strain evidence="7">NC_groundwater_1586_Pr3_B-0.1um_66_15</strain>
    </source>
</reference>
<keyword evidence="3" id="KW-0547">Nucleotide-binding</keyword>
<dbReference type="InterPro" id="IPR052156">
    <property type="entry name" value="BCAA_Transport_ATP-bd_LivF"/>
</dbReference>
<dbReference type="InterPro" id="IPR003593">
    <property type="entry name" value="AAA+_ATPase"/>
</dbReference>
<accession>A0A933NXY7</accession>
<comment type="caution">
    <text evidence="7">The sequence shown here is derived from an EMBL/GenBank/DDBJ whole genome shotgun (WGS) entry which is preliminary data.</text>
</comment>
<evidence type="ECO:0000256" key="5">
    <source>
        <dbReference type="ARBA" id="ARBA00022970"/>
    </source>
</evidence>
<evidence type="ECO:0000256" key="3">
    <source>
        <dbReference type="ARBA" id="ARBA00022741"/>
    </source>
</evidence>
<name>A0A933NXY7_9HYPH</name>
<protein>
    <submittedName>
        <fullName evidence="7">ABC transporter ATP-binding protein</fullName>
    </submittedName>
</protein>
<evidence type="ECO:0000256" key="1">
    <source>
        <dbReference type="ARBA" id="ARBA00005417"/>
    </source>
</evidence>
<keyword evidence="4 7" id="KW-0067">ATP-binding</keyword>
<dbReference type="GO" id="GO:0016887">
    <property type="term" value="F:ATP hydrolysis activity"/>
    <property type="evidence" value="ECO:0007669"/>
    <property type="project" value="InterPro"/>
</dbReference>
<keyword evidence="2" id="KW-0813">Transport</keyword>
<evidence type="ECO:0000313" key="7">
    <source>
        <dbReference type="EMBL" id="MBI4921516.1"/>
    </source>
</evidence>
<dbReference type="GO" id="GO:0005524">
    <property type="term" value="F:ATP binding"/>
    <property type="evidence" value="ECO:0007669"/>
    <property type="project" value="UniProtKB-KW"/>
</dbReference>
<evidence type="ECO:0000256" key="2">
    <source>
        <dbReference type="ARBA" id="ARBA00022448"/>
    </source>
</evidence>
<dbReference type="EMBL" id="JACRAF010000020">
    <property type="protein sequence ID" value="MBI4921516.1"/>
    <property type="molecule type" value="Genomic_DNA"/>
</dbReference>
<evidence type="ECO:0000259" key="6">
    <source>
        <dbReference type="PROSITE" id="PS50893"/>
    </source>
</evidence>
<dbReference type="SUPFAM" id="SSF52540">
    <property type="entry name" value="P-loop containing nucleoside triphosphate hydrolases"/>
    <property type="match status" value="1"/>
</dbReference>
<feature type="domain" description="ABC transporter" evidence="6">
    <location>
        <begin position="4"/>
        <end position="232"/>
    </location>
</feature>
<dbReference type="CDD" id="cd03224">
    <property type="entry name" value="ABC_TM1139_LivF_branched"/>
    <property type="match status" value="1"/>
</dbReference>
<dbReference type="InterPro" id="IPR027417">
    <property type="entry name" value="P-loop_NTPase"/>
</dbReference>
<dbReference type="SMART" id="SM00382">
    <property type="entry name" value="AAA"/>
    <property type="match status" value="1"/>
</dbReference>
<proteinExistence type="inferred from homology"/>
<dbReference type="PROSITE" id="PS50893">
    <property type="entry name" value="ABC_TRANSPORTER_2"/>
    <property type="match status" value="1"/>
</dbReference>
<sequence length="232" mass="24671">MALLEVKGLTAFYGDFQALYGVDLSVAAGEVVAVIGANGAGKSTLLSSIVGWLKVEPQMVVFDGEPIGGLASAKLVRHGITMVPEGRRLFPSLTVEENVLIGGQLKRSGPWTLDRVYDLFPMLAERRQQASMSLSGGQQQMVAIARALMSNPRLLLCDEISLGLAPIVVREIYSRLPVITGEGTAVVIVEQDIMQALSSSARCYCLQEGRVSLEGASASLGRDAVKAAYFGV</sequence>
<organism evidence="7 8">
    <name type="scientific">Devosia nanyangense</name>
    <dbReference type="NCBI Taxonomy" id="1228055"/>
    <lineage>
        <taxon>Bacteria</taxon>
        <taxon>Pseudomonadati</taxon>
        <taxon>Pseudomonadota</taxon>
        <taxon>Alphaproteobacteria</taxon>
        <taxon>Hyphomicrobiales</taxon>
        <taxon>Devosiaceae</taxon>
        <taxon>Devosia</taxon>
    </lineage>
</organism>
<keyword evidence="5" id="KW-0029">Amino-acid transport</keyword>
<dbReference type="Gene3D" id="3.40.50.300">
    <property type="entry name" value="P-loop containing nucleotide triphosphate hydrolases"/>
    <property type="match status" value="1"/>
</dbReference>
<dbReference type="PANTHER" id="PTHR43820:SF5">
    <property type="entry name" value="HIGH-AFFINITY BRANCHED-CHAIN AMINO ACID TRANSPORT ATP-BINDING PROTEIN"/>
    <property type="match status" value="1"/>
</dbReference>
<comment type="similarity">
    <text evidence="1">Belongs to the ABC transporter superfamily.</text>
</comment>
<dbReference type="PANTHER" id="PTHR43820">
    <property type="entry name" value="HIGH-AFFINITY BRANCHED-CHAIN AMINO ACID TRANSPORT ATP-BINDING PROTEIN LIVF"/>
    <property type="match status" value="1"/>
</dbReference>
<evidence type="ECO:0000313" key="8">
    <source>
        <dbReference type="Proteomes" id="UP000782610"/>
    </source>
</evidence>
<dbReference type="GO" id="GO:0015807">
    <property type="term" value="P:L-amino acid transport"/>
    <property type="evidence" value="ECO:0007669"/>
    <property type="project" value="TreeGrafter"/>
</dbReference>
<dbReference type="Pfam" id="PF00005">
    <property type="entry name" value="ABC_tran"/>
    <property type="match status" value="1"/>
</dbReference>
<gene>
    <name evidence="7" type="ORF">HY834_07175</name>
</gene>
<dbReference type="InterPro" id="IPR017871">
    <property type="entry name" value="ABC_transporter-like_CS"/>
</dbReference>
<dbReference type="GO" id="GO:0015658">
    <property type="term" value="F:branched-chain amino acid transmembrane transporter activity"/>
    <property type="evidence" value="ECO:0007669"/>
    <property type="project" value="TreeGrafter"/>
</dbReference>
<dbReference type="PROSITE" id="PS00211">
    <property type="entry name" value="ABC_TRANSPORTER_1"/>
    <property type="match status" value="1"/>
</dbReference>
<dbReference type="Proteomes" id="UP000782610">
    <property type="component" value="Unassembled WGS sequence"/>
</dbReference>